<evidence type="ECO:0000256" key="1">
    <source>
        <dbReference type="SAM" id="Phobius"/>
    </source>
</evidence>
<evidence type="ECO:0000313" key="2">
    <source>
        <dbReference type="EMBL" id="NEI71313.1"/>
    </source>
</evidence>
<keyword evidence="1" id="KW-1133">Transmembrane helix</keyword>
<dbReference type="AlphaFoldDB" id="A0A6L9U5X3"/>
<keyword evidence="1" id="KW-0812">Transmembrane</keyword>
<proteinExistence type="predicted"/>
<protein>
    <submittedName>
        <fullName evidence="2">Uncharacterized protein</fullName>
    </submittedName>
</protein>
<keyword evidence="1" id="KW-0472">Membrane</keyword>
<organism evidence="2 3">
    <name type="scientific">Rhizobium lusitanum</name>
    <dbReference type="NCBI Taxonomy" id="293958"/>
    <lineage>
        <taxon>Bacteria</taxon>
        <taxon>Pseudomonadati</taxon>
        <taxon>Pseudomonadota</taxon>
        <taxon>Alphaproteobacteria</taxon>
        <taxon>Hyphomicrobiales</taxon>
        <taxon>Rhizobiaceae</taxon>
        <taxon>Rhizobium/Agrobacterium group</taxon>
        <taxon>Rhizobium</taxon>
    </lineage>
</organism>
<evidence type="ECO:0000313" key="3">
    <source>
        <dbReference type="Proteomes" id="UP000483035"/>
    </source>
</evidence>
<feature type="transmembrane region" description="Helical" evidence="1">
    <location>
        <begin position="46"/>
        <end position="67"/>
    </location>
</feature>
<accession>A0A6L9U5X3</accession>
<comment type="caution">
    <text evidence="2">The sequence shown here is derived from an EMBL/GenBank/DDBJ whole genome shotgun (WGS) entry which is preliminary data.</text>
</comment>
<gene>
    <name evidence="2" type="ORF">GR212_17180</name>
</gene>
<dbReference type="EMBL" id="WUEY01000007">
    <property type="protein sequence ID" value="NEI71313.1"/>
    <property type="molecule type" value="Genomic_DNA"/>
</dbReference>
<dbReference type="RefSeq" id="WP_163987794.1">
    <property type="nucleotide sequence ID" value="NZ_WUEY01000007.1"/>
</dbReference>
<name>A0A6L9U5X3_9HYPH</name>
<sequence>MFNTNTLHNMLNVLIALSALMIAVLLATGCTQLADGSLECSQSFIGPGYAAAGVAVLSTIKIVVNIMRDGVAGLIKPQPPVDR</sequence>
<reference evidence="2 3" key="1">
    <citation type="submission" date="2019-12" db="EMBL/GenBank/DDBJ databases">
        <title>Rhizobium genotypes associated with high levels of biological nitrogen fixation by grain legumes in a temperate-maritime cropping system.</title>
        <authorList>
            <person name="Maluk M."/>
            <person name="Francesc Ferrando Molina F."/>
            <person name="Lopez Del Egido L."/>
            <person name="Lafos M."/>
            <person name="Langarica-Fuentes A."/>
            <person name="Gebre Yohannes G."/>
            <person name="Young M.W."/>
            <person name="Martin P."/>
            <person name="Gantlett R."/>
            <person name="Kenicer G."/>
            <person name="Hawes C."/>
            <person name="Begg G.S."/>
            <person name="Quilliam R.S."/>
            <person name="Squire G.R."/>
            <person name="Poole P.S."/>
            <person name="Young P.W."/>
            <person name="Iannetta P.M."/>
            <person name="James E.K."/>
        </authorList>
    </citation>
    <scope>NUCLEOTIDE SEQUENCE [LARGE SCALE GENOMIC DNA]</scope>
    <source>
        <strain evidence="2 3">JHI1118</strain>
    </source>
</reference>
<dbReference type="Proteomes" id="UP000483035">
    <property type="component" value="Unassembled WGS sequence"/>
</dbReference>